<evidence type="ECO:0008006" key="10">
    <source>
        <dbReference type="Google" id="ProtNLM"/>
    </source>
</evidence>
<evidence type="ECO:0000256" key="2">
    <source>
        <dbReference type="ARBA" id="ARBA00023157"/>
    </source>
</evidence>
<keyword evidence="5" id="KW-0812">Transmembrane</keyword>
<dbReference type="PROSITE" id="PS00010">
    <property type="entry name" value="ASX_HYDROXYL"/>
    <property type="match status" value="1"/>
</dbReference>
<evidence type="ECO:0000256" key="1">
    <source>
        <dbReference type="ARBA" id="ARBA00022737"/>
    </source>
</evidence>
<evidence type="ECO:0000313" key="8">
    <source>
        <dbReference type="EMBL" id="KAK7466023.1"/>
    </source>
</evidence>
<dbReference type="Pfam" id="PF00090">
    <property type="entry name" value="TSP_1"/>
    <property type="match status" value="2"/>
</dbReference>
<dbReference type="PRINTS" id="PR01705">
    <property type="entry name" value="TSP1REPEAT"/>
</dbReference>
<dbReference type="SMART" id="SM00181">
    <property type="entry name" value="EGF"/>
    <property type="match status" value="2"/>
</dbReference>
<proteinExistence type="predicted"/>
<dbReference type="InterPro" id="IPR001881">
    <property type="entry name" value="EGF-like_Ca-bd_dom"/>
</dbReference>
<feature type="transmembrane region" description="Helical" evidence="5">
    <location>
        <begin position="983"/>
        <end position="1008"/>
    </location>
</feature>
<dbReference type="Gene3D" id="2.10.50.10">
    <property type="entry name" value="Tumor Necrosis Factor Receptor, subunit A, domain 2"/>
    <property type="match status" value="2"/>
</dbReference>
<feature type="domain" description="EGF-like" evidence="6">
    <location>
        <begin position="524"/>
        <end position="562"/>
    </location>
</feature>
<dbReference type="FunFam" id="2.20.100.10:FF:000007">
    <property type="entry name" value="Thrombospondin 1"/>
    <property type="match status" value="1"/>
</dbReference>
<dbReference type="Gene3D" id="2.20.100.10">
    <property type="entry name" value="Thrombospondin type-1 (TSP1) repeat"/>
    <property type="match status" value="2"/>
</dbReference>
<dbReference type="InterPro" id="IPR000436">
    <property type="entry name" value="Sushi_SCR_CCP_dom"/>
</dbReference>
<dbReference type="SUPFAM" id="SSF82895">
    <property type="entry name" value="TSP-1 type 1 repeat"/>
    <property type="match status" value="2"/>
</dbReference>
<keyword evidence="1" id="KW-0677">Repeat</keyword>
<evidence type="ECO:0000259" key="6">
    <source>
        <dbReference type="PROSITE" id="PS50026"/>
    </source>
</evidence>
<dbReference type="PROSITE" id="PS01186">
    <property type="entry name" value="EGF_2"/>
    <property type="match status" value="1"/>
</dbReference>
<keyword evidence="5" id="KW-0472">Membrane</keyword>
<dbReference type="Pfam" id="PF07699">
    <property type="entry name" value="Ephrin_rec_like"/>
    <property type="match status" value="2"/>
</dbReference>
<dbReference type="SUPFAM" id="SSF57196">
    <property type="entry name" value="EGF/Laminin"/>
    <property type="match status" value="2"/>
</dbReference>
<dbReference type="InterPro" id="IPR036383">
    <property type="entry name" value="TSP1_rpt_sf"/>
</dbReference>
<dbReference type="PROSITE" id="PS00022">
    <property type="entry name" value="EGF_1"/>
    <property type="match status" value="2"/>
</dbReference>
<evidence type="ECO:0000256" key="3">
    <source>
        <dbReference type="PROSITE-ProRule" id="PRU00076"/>
    </source>
</evidence>
<accession>A0ABD0J8Y4</accession>
<feature type="disulfide bond" evidence="3">
    <location>
        <begin position="552"/>
        <end position="561"/>
    </location>
</feature>
<dbReference type="AlphaFoldDB" id="A0ABD0J8Y4"/>
<gene>
    <name evidence="8" type="ORF">BaRGS_00037424</name>
</gene>
<dbReference type="InterPro" id="IPR051830">
    <property type="entry name" value="NOTCH_homolog"/>
</dbReference>
<sequence>MTQFKVTGCEEKNGMLTGTIIETVCPDLPAPQNGALACYLGNYGYNCLMSCNEDYDTNAQTDGKFECTNSNGFWFPSNVPDCTEYLRPSDVRLHADVFYYAGNCDTSLDELRQNFIDRINNSTWKDACINVLLCTAENVEVTCGAISGRRKRNANENSERVRRQTQTDDFYVQFDFDIVITYDEGSKTREETYQDFKAMLAIVQTNLRADADAGDFDFLGLETYEYSVGYPTLHADCPPGTFFKKWDTTQYISCRGCGSGFYVTEGSTQCEACPVGSYTELDNATSCTPCPPGWSTPTTGSRNSFDCKAADVSLNGTTLSAFLNGQWSSLTSTAWISLETGALTLVEFDFDVDDYVPFSVNLYTSAADASLLSTDSATSASVLVEPDTWSRLLLIVDLETATTTVYHQDTILLAFTQTLFTSQPSATLNISVLEGKAIVGGLYAVDRVLTESEISASLTTCAGNNTDNILTWSPQAASLQIPSLCDAVDECREQPCGDFACVNGRGTFECHCEDGWSGDTCNEPPDPCQEHDCQNGATCVPGNTFTTYTCLCGDEFSGTLCSLIKVQGAWSEWTSWGQCSASCQGGERTRTRTCDNPSPQFGGGDCDGPSIEVEACNADACPVHGGYGEWSEWPPCSVTCGGGQTIRNRTCNNPAPANGGNACSGPPSETEVCNEEQCPECAELVLSQGTLPLACNETNNPYLKSCRLECAQGYSSLFEFPLYTCGEETAYLWNHQRDASLVPPLPGCERPKTIMYASATQHVKMNAGCDESTDSIVLSGVESNIKSIPCVQQKVCSAQVQSSCVQAETGRKKRSTDSLQITVQVTVDFGPSQTYADNDTSLAEYDGLMEVAVESADTAFANDTEALFTVVAGNQSFTPDVASISYSISTQCPAGSVPYEAFCLDCPMGYKEVNGECVPCPLGQYQDESGSTQCKPCPDGLSWDVMAALSSDQCILTFIIDDADMPDDDSDIPGEEKQKADSALPIIVGVTCAVVVAVAAFLAMIAIYKCQRRKGTKGQRYKGKPRPLSACSRRVSPAPWHDHDVPMKVSPPLYSELPPVSPRDLHFEQTGHGAMPVKKNSLASVGTVEA</sequence>
<dbReference type="SMART" id="SM00209">
    <property type="entry name" value="TSP1"/>
    <property type="match status" value="2"/>
</dbReference>
<feature type="disulfide bond" evidence="3">
    <location>
        <begin position="491"/>
        <end position="501"/>
    </location>
</feature>
<dbReference type="PROSITE" id="PS50923">
    <property type="entry name" value="SUSHI"/>
    <property type="match status" value="1"/>
</dbReference>
<keyword evidence="2 3" id="KW-1015">Disulfide bond</keyword>
<keyword evidence="3" id="KW-0245">EGF-like domain</keyword>
<evidence type="ECO:0000259" key="7">
    <source>
        <dbReference type="PROSITE" id="PS50923"/>
    </source>
</evidence>
<dbReference type="Gene3D" id="2.10.25.10">
    <property type="entry name" value="Laminin"/>
    <property type="match status" value="2"/>
</dbReference>
<protein>
    <recommendedName>
        <fullName evidence="10">Sushi, von Willebrand factor type A, EGF and pentraxin domain-containing protein 1-like</fullName>
    </recommendedName>
</protein>
<dbReference type="InterPro" id="IPR011641">
    <property type="entry name" value="Tyr-kin_ephrin_A/B_rcpt-like"/>
</dbReference>
<dbReference type="CDD" id="cd00054">
    <property type="entry name" value="EGF_CA"/>
    <property type="match status" value="2"/>
</dbReference>
<name>A0ABD0J8Y4_9CAEN</name>
<feature type="domain" description="Sushi" evidence="7">
    <location>
        <begin position="23"/>
        <end position="84"/>
    </location>
</feature>
<comment type="caution">
    <text evidence="8">The sequence shown here is derived from an EMBL/GenBank/DDBJ whole genome shotgun (WGS) entry which is preliminary data.</text>
</comment>
<evidence type="ECO:0000256" key="4">
    <source>
        <dbReference type="PROSITE-ProRule" id="PRU00302"/>
    </source>
</evidence>
<dbReference type="InterPro" id="IPR000884">
    <property type="entry name" value="TSP1_rpt"/>
</dbReference>
<dbReference type="PROSITE" id="PS50092">
    <property type="entry name" value="TSP1"/>
    <property type="match status" value="2"/>
</dbReference>
<feature type="disulfide bond" evidence="3">
    <location>
        <begin position="533"/>
        <end position="550"/>
    </location>
</feature>
<dbReference type="FunFam" id="2.20.100.10:FF:000001">
    <property type="entry name" value="semaphorin-5A isoform X1"/>
    <property type="match status" value="1"/>
</dbReference>
<dbReference type="SMART" id="SM01411">
    <property type="entry name" value="Ephrin_rec_like"/>
    <property type="match status" value="2"/>
</dbReference>
<reference evidence="8 9" key="1">
    <citation type="journal article" date="2023" name="Sci. Data">
        <title>Genome assembly of the Korean intertidal mud-creeper Batillaria attramentaria.</title>
        <authorList>
            <person name="Patra A.K."/>
            <person name="Ho P.T."/>
            <person name="Jun S."/>
            <person name="Lee S.J."/>
            <person name="Kim Y."/>
            <person name="Won Y.J."/>
        </authorList>
    </citation>
    <scope>NUCLEOTIDE SEQUENCE [LARGE SCALE GENOMIC DNA]</scope>
    <source>
        <strain evidence="8">Wonlab-2016</strain>
    </source>
</reference>
<dbReference type="Proteomes" id="UP001519460">
    <property type="component" value="Unassembled WGS sequence"/>
</dbReference>
<keyword evidence="4" id="KW-0768">Sushi</keyword>
<dbReference type="EMBL" id="JACVVK020000560">
    <property type="protein sequence ID" value="KAK7466023.1"/>
    <property type="molecule type" value="Genomic_DNA"/>
</dbReference>
<feature type="disulfide bond" evidence="3">
    <location>
        <begin position="512"/>
        <end position="521"/>
    </location>
</feature>
<keyword evidence="9" id="KW-1185">Reference proteome</keyword>
<organism evidence="8 9">
    <name type="scientific">Batillaria attramentaria</name>
    <dbReference type="NCBI Taxonomy" id="370345"/>
    <lineage>
        <taxon>Eukaryota</taxon>
        <taxon>Metazoa</taxon>
        <taxon>Spiralia</taxon>
        <taxon>Lophotrochozoa</taxon>
        <taxon>Mollusca</taxon>
        <taxon>Gastropoda</taxon>
        <taxon>Caenogastropoda</taxon>
        <taxon>Sorbeoconcha</taxon>
        <taxon>Cerithioidea</taxon>
        <taxon>Batillariidae</taxon>
        <taxon>Batillaria</taxon>
    </lineage>
</organism>
<feature type="domain" description="EGF-like" evidence="6">
    <location>
        <begin position="487"/>
        <end position="522"/>
    </location>
</feature>
<dbReference type="PROSITE" id="PS50026">
    <property type="entry name" value="EGF_3"/>
    <property type="match status" value="2"/>
</dbReference>
<keyword evidence="5" id="KW-1133">Transmembrane helix</keyword>
<dbReference type="InterPro" id="IPR000152">
    <property type="entry name" value="EGF-type_Asp/Asn_hydroxyl_site"/>
</dbReference>
<comment type="caution">
    <text evidence="3">Lacks conserved residue(s) required for the propagation of feature annotation.</text>
</comment>
<evidence type="ECO:0000313" key="9">
    <source>
        <dbReference type="Proteomes" id="UP001519460"/>
    </source>
</evidence>
<dbReference type="PANTHER" id="PTHR24033:SF151">
    <property type="entry name" value="NOTCH 2"/>
    <property type="match status" value="1"/>
</dbReference>
<dbReference type="PANTHER" id="PTHR24033">
    <property type="entry name" value="EGF-LIKE DOMAIN-CONTAINING PROTEIN"/>
    <property type="match status" value="1"/>
</dbReference>
<dbReference type="InterPro" id="IPR000742">
    <property type="entry name" value="EGF"/>
</dbReference>
<dbReference type="SMART" id="SM00179">
    <property type="entry name" value="EGF_CA"/>
    <property type="match status" value="1"/>
</dbReference>
<evidence type="ECO:0000256" key="5">
    <source>
        <dbReference type="SAM" id="Phobius"/>
    </source>
</evidence>